<proteinExistence type="predicted"/>
<dbReference type="KEGG" id="salm:D0Y50_16630"/>
<keyword evidence="2" id="KW-1185">Reference proteome</keyword>
<dbReference type="EMBL" id="CP031769">
    <property type="protein sequence ID" value="AXR07838.1"/>
    <property type="molecule type" value="Genomic_DNA"/>
</dbReference>
<reference evidence="1 2" key="1">
    <citation type="submission" date="2018-08" db="EMBL/GenBank/DDBJ databases">
        <title>Salinimonas sediminis sp. nov., a piezophilic bacterium isolated from a deep-sea sediment sample from the New Britain Trench.</title>
        <authorList>
            <person name="Cao J."/>
        </authorList>
    </citation>
    <scope>NUCLEOTIDE SEQUENCE [LARGE SCALE GENOMIC DNA]</scope>
    <source>
        <strain evidence="1 2">N102</strain>
    </source>
</reference>
<sequence>MFFNKYKPVCTNRKILFPIRFSVLTKSKAWRISRENGFENYKSKLFSKERLESKFYLFEKLVLPNLKQLFESCDKVDMQVLLITSSLFPPLYAQRLQHLVKDISFITVVAIDENTRLKDPINDFVRAHTRSQKNHCAFATIRMDDDDLLSSSYIRSITKFVTSEFAGNVISFSKGYETYYNFESKKTEHNIRVSWPRIALGLAHINFFDAEEQKFRDNILSIYGVGDHSKIDQHRPLIVDNTRGMFLRMSYVEQDTQGTGIHERIRRKDCSLVNIEEVTENFPIVTNILA</sequence>
<dbReference type="OrthoDB" id="6402864at2"/>
<dbReference type="InterPro" id="IPR021466">
    <property type="entry name" value="Put_rhamnosyl_transferase"/>
</dbReference>
<protein>
    <recommendedName>
        <fullName evidence="3">Rhamnosyl transferase</fullName>
    </recommendedName>
</protein>
<evidence type="ECO:0000313" key="1">
    <source>
        <dbReference type="EMBL" id="AXR07838.1"/>
    </source>
</evidence>
<dbReference type="Proteomes" id="UP000262073">
    <property type="component" value="Chromosome"/>
</dbReference>
<name>A0A346NQN1_9ALTE</name>
<gene>
    <name evidence="1" type="ORF">D0Y50_16630</name>
</gene>
<dbReference type="Pfam" id="PF11316">
    <property type="entry name" value="Rhamno_transf"/>
    <property type="match status" value="1"/>
</dbReference>
<accession>A0A346NQN1</accession>
<organism evidence="1 2">
    <name type="scientific">Salinimonas sediminis</name>
    <dbReference type="NCBI Taxonomy" id="2303538"/>
    <lineage>
        <taxon>Bacteria</taxon>
        <taxon>Pseudomonadati</taxon>
        <taxon>Pseudomonadota</taxon>
        <taxon>Gammaproteobacteria</taxon>
        <taxon>Alteromonadales</taxon>
        <taxon>Alteromonadaceae</taxon>
        <taxon>Alteromonas/Salinimonas group</taxon>
        <taxon>Salinimonas</taxon>
    </lineage>
</organism>
<evidence type="ECO:0000313" key="2">
    <source>
        <dbReference type="Proteomes" id="UP000262073"/>
    </source>
</evidence>
<dbReference type="AlphaFoldDB" id="A0A346NQN1"/>
<evidence type="ECO:0008006" key="3">
    <source>
        <dbReference type="Google" id="ProtNLM"/>
    </source>
</evidence>